<organism evidence="2">
    <name type="scientific">Skeletonema marinoi</name>
    <dbReference type="NCBI Taxonomy" id="267567"/>
    <lineage>
        <taxon>Eukaryota</taxon>
        <taxon>Sar</taxon>
        <taxon>Stramenopiles</taxon>
        <taxon>Ochrophyta</taxon>
        <taxon>Bacillariophyta</taxon>
        <taxon>Coscinodiscophyceae</taxon>
        <taxon>Thalassiosirophycidae</taxon>
        <taxon>Thalassiosirales</taxon>
        <taxon>Skeletonemataceae</taxon>
        <taxon>Skeletonema</taxon>
        <taxon>Skeletonema marinoi-dohrnii complex</taxon>
    </lineage>
</organism>
<dbReference type="EMBL" id="HBGZ01029815">
    <property type="protein sequence ID" value="CAD9627263.1"/>
    <property type="molecule type" value="Transcribed_RNA"/>
</dbReference>
<feature type="region of interest" description="Disordered" evidence="1">
    <location>
        <begin position="79"/>
        <end position="156"/>
    </location>
</feature>
<evidence type="ECO:0000256" key="1">
    <source>
        <dbReference type="SAM" id="MobiDB-lite"/>
    </source>
</evidence>
<dbReference type="AlphaFoldDB" id="A0A7S2PYR3"/>
<sequence length="342" mass="37217">MMKQHCLSPPLDTMTKRKEEISSPWWDLFSRCRGEEPYDSEDDDCYNDMSTSTAADDCSGSGCVSTAVDNVVSILRSIVSPSSSNGSPGEEDQEEVVTTHHMEPTSTCGGSCLDDKIEESNNDPVDDNTTANAVESPQAEDPIPNIDDEEESNTNETVATSLNDATRSVKEDVDTALKWFVLSGILGSPAPASIVKHGKKRDITLFWDLEEGIIRGDYDDIPDIQEDSIDAFKDEEGADRLNDSCTTASLSSYDDYESEGDFFIVPDIDDVEHQQVSNEFSPQETLASHSAKEVADSALAWGALAMILNAPAPSAVATNCTTKHPFEDDELTVELDDVVLPL</sequence>
<name>A0A7S2PYR3_9STRA</name>
<reference evidence="2" key="1">
    <citation type="submission" date="2021-01" db="EMBL/GenBank/DDBJ databases">
        <authorList>
            <person name="Corre E."/>
            <person name="Pelletier E."/>
            <person name="Niang G."/>
            <person name="Scheremetjew M."/>
            <person name="Finn R."/>
            <person name="Kale V."/>
            <person name="Holt S."/>
            <person name="Cochrane G."/>
            <person name="Meng A."/>
            <person name="Brown T."/>
            <person name="Cohen L."/>
        </authorList>
    </citation>
    <scope>NUCLEOTIDE SEQUENCE</scope>
    <source>
        <strain evidence="2">SM1012Den-03</strain>
    </source>
</reference>
<feature type="compositionally biased region" description="Low complexity" evidence="1">
    <location>
        <begin position="79"/>
        <end position="88"/>
    </location>
</feature>
<gene>
    <name evidence="2" type="ORF">SMAR0320_LOCUS21227</name>
</gene>
<protein>
    <submittedName>
        <fullName evidence="2">Uncharacterized protein</fullName>
    </submittedName>
</protein>
<proteinExistence type="predicted"/>
<accession>A0A7S2PYR3</accession>
<evidence type="ECO:0000313" key="2">
    <source>
        <dbReference type="EMBL" id="CAD9627263.1"/>
    </source>
</evidence>